<comment type="similarity">
    <text evidence="2">Belongs to the cation diffusion facilitator (CDF) transporter (TC 2.A.4) family. SLC30A subfamily.</text>
</comment>
<reference evidence="14" key="1">
    <citation type="submission" date="2012-04" db="EMBL/GenBank/DDBJ databases">
        <title>The Genome Sequence of Loa loa.</title>
        <authorList>
            <consortium name="The Broad Institute Genome Sequencing Platform"/>
            <consortium name="Broad Institute Genome Sequencing Center for Infectious Disease"/>
            <person name="Nutman T.B."/>
            <person name="Fink D.L."/>
            <person name="Russ C."/>
            <person name="Young S."/>
            <person name="Zeng Q."/>
            <person name="Gargeya S."/>
            <person name="Alvarado L."/>
            <person name="Berlin A."/>
            <person name="Chapman S.B."/>
            <person name="Chen Z."/>
            <person name="Freedman E."/>
            <person name="Gellesch M."/>
            <person name="Goldberg J."/>
            <person name="Griggs A."/>
            <person name="Gujja S."/>
            <person name="Heilman E.R."/>
            <person name="Heiman D."/>
            <person name="Howarth C."/>
            <person name="Mehta T."/>
            <person name="Neiman D."/>
            <person name="Pearson M."/>
            <person name="Roberts A."/>
            <person name="Saif S."/>
            <person name="Shea T."/>
            <person name="Shenoy N."/>
            <person name="Sisk P."/>
            <person name="Stolte C."/>
            <person name="Sykes S."/>
            <person name="White J."/>
            <person name="Yandava C."/>
            <person name="Haas B."/>
            <person name="Henn M.R."/>
            <person name="Nusbaum C."/>
            <person name="Birren B."/>
        </authorList>
    </citation>
    <scope>NUCLEOTIDE SEQUENCE [LARGE SCALE GENOMIC DNA]</scope>
</reference>
<dbReference type="InterPro" id="IPR001223">
    <property type="entry name" value="Glyco_hydro18_cat"/>
</dbReference>
<dbReference type="Gene3D" id="3.30.70.1350">
    <property type="entry name" value="Cation efflux protein, cytoplasmic domain"/>
    <property type="match status" value="1"/>
</dbReference>
<dbReference type="InterPro" id="IPR029070">
    <property type="entry name" value="Chitinase_insertion_sf"/>
</dbReference>
<dbReference type="eggNOG" id="KOG1485">
    <property type="taxonomic scope" value="Eukaryota"/>
</dbReference>
<evidence type="ECO:0000256" key="7">
    <source>
        <dbReference type="ARBA" id="ARBA00023065"/>
    </source>
</evidence>
<dbReference type="PANTHER" id="PTHR43840:SF13">
    <property type="entry name" value="CATION EFFLUX PROTEIN CYTOPLASMIC DOMAIN-CONTAINING PROTEIN"/>
    <property type="match status" value="1"/>
</dbReference>
<dbReference type="Pfam" id="PF01545">
    <property type="entry name" value="Cation_efflux"/>
    <property type="match status" value="1"/>
</dbReference>
<keyword evidence="7" id="KW-0406">Ion transport</keyword>
<evidence type="ECO:0000256" key="12">
    <source>
        <dbReference type="SAM" id="Phobius"/>
    </source>
</evidence>
<dbReference type="AlphaFoldDB" id="A0A1I7W0Q3"/>
<dbReference type="GO" id="GO:0016020">
    <property type="term" value="C:membrane"/>
    <property type="evidence" value="ECO:0007669"/>
    <property type="project" value="InterPro"/>
</dbReference>
<evidence type="ECO:0000256" key="9">
    <source>
        <dbReference type="ARBA" id="ARBA00023295"/>
    </source>
</evidence>
<dbReference type="InterPro" id="IPR027470">
    <property type="entry name" value="Cation_efflux_CTD"/>
</dbReference>
<keyword evidence="8 12" id="KW-0472">Membrane</keyword>
<evidence type="ECO:0000256" key="11">
    <source>
        <dbReference type="SAM" id="MobiDB-lite"/>
    </source>
</evidence>
<feature type="transmembrane region" description="Helical" evidence="12">
    <location>
        <begin position="815"/>
        <end position="836"/>
    </location>
</feature>
<accession>A0A1I7W0Q3</accession>
<dbReference type="PANTHER" id="PTHR43840">
    <property type="entry name" value="MITOCHONDRIAL METAL TRANSPORTER 1-RELATED"/>
    <property type="match status" value="1"/>
</dbReference>
<feature type="transmembrane region" description="Helical" evidence="12">
    <location>
        <begin position="880"/>
        <end position="897"/>
    </location>
</feature>
<evidence type="ECO:0000256" key="10">
    <source>
        <dbReference type="RuleBase" id="RU000489"/>
    </source>
</evidence>
<feature type="transmembrane region" description="Helical" evidence="12">
    <location>
        <begin position="781"/>
        <end position="803"/>
    </location>
</feature>
<dbReference type="Gene3D" id="1.20.1510.10">
    <property type="entry name" value="Cation efflux protein transmembrane domain"/>
    <property type="match status" value="1"/>
</dbReference>
<dbReference type="SUPFAM" id="SSF54556">
    <property type="entry name" value="Chitinase insertion domain"/>
    <property type="match status" value="1"/>
</dbReference>
<dbReference type="InterPro" id="IPR050291">
    <property type="entry name" value="CDF_Transporter"/>
</dbReference>
<sequence length="999" mass="113754">MCAALDILLQSVPHFKGLIKENPPVSYFEENLCTHYNLIGSCTIDEHYHVALPNTTTVATVREWLYGQRSPKLLITLTPVNSRISHLTKSNELRKKLVEDVTQYLVANEVDGFDIDWEFPVWSWDAQPTDRKGLSVLVKELRESFDQAKRNLLLSAAVAAPATIVDKAYDINSFNKYLDYVQIMNYDFHMYSKLEPFTGFNAPLFRKPYEFGIFGKMNSHYSTQHWLKRGLWANKTIFGIPTYGRGYTLLSKYLHFLYAPAIGHANIGAMYSFVEVCNLTETKNYKYVFDGKTRSAYIYGGDRQWLGLENPTAMFSKANYTKAHNLAGIMIYDLGSDDYKVLGVCKLGTYPLIKAAKVAVMRNKSGKKQIDKKLRSYWKKEKRNDGRSLERGKEYNEEHSNYSKHHFSNKCSNKEKSSSMQNKTSAHCQKLALNKELTRRHNEKHHRTRLIISRCPVIFDMQLNTLSHGKKMMTKPQECSVMTIVHIKRVENELASNRTNTFAMLQFGGKSLEGMAGDGSSNESTLRVARMSDSTTLDGTKKTNIPVTFKLPDFNDDEEMETSEDDEFAFCPSAGHITTEQLLDRKTTLSYNSYSTSSIGIMFSHPLLLLNRNPKRVSKFYRKQSDLVENFKRDSTAIEEHRRRKQKIQNSEGNVEEHIESKMILLEGDSNSEKIFPESASTNGKHKTPAVKVMKKRVQSSMDVSADKAARWLAMTTLIANVSLAIAKTAAAYLSGSLSIISSLVDSAVDITSGLVIWLTDRAIRKRDPYMYPRGRTRLEPIALIIVSVIMGVASVQMVVQSLESVIHDTVNPRVDIFSLFIMVTIVFIKFALMLLCKKLDYNYSVAVLAQDHWNDCISNTVAIVCAWIASNYWIYFDPIGAIAVSIYIATTWFFTGKEHLAMLSGKSAEPEFINRIVKVCVEHDKRIDYIDTVYVYHFGTRFLVEVHIVMNPEMTLRESHDISEALQTSIESLAEVERAFVHCDYEFDHLPADEHKVV</sequence>
<evidence type="ECO:0000256" key="2">
    <source>
        <dbReference type="ARBA" id="ARBA00008873"/>
    </source>
</evidence>
<dbReference type="Pfam" id="PF16916">
    <property type="entry name" value="ZT_dimer"/>
    <property type="match status" value="1"/>
</dbReference>
<evidence type="ECO:0000256" key="1">
    <source>
        <dbReference type="ARBA" id="ARBA00004127"/>
    </source>
</evidence>
<organism evidence="14 15">
    <name type="scientific">Loa loa</name>
    <name type="common">Eye worm</name>
    <name type="synonym">Filaria loa</name>
    <dbReference type="NCBI Taxonomy" id="7209"/>
    <lineage>
        <taxon>Eukaryota</taxon>
        <taxon>Metazoa</taxon>
        <taxon>Ecdysozoa</taxon>
        <taxon>Nematoda</taxon>
        <taxon>Chromadorea</taxon>
        <taxon>Rhabditida</taxon>
        <taxon>Spirurina</taxon>
        <taxon>Spiruromorpha</taxon>
        <taxon>Filarioidea</taxon>
        <taxon>Onchocercidae</taxon>
        <taxon>Loa</taxon>
    </lineage>
</organism>
<keyword evidence="9 10" id="KW-0326">Glycosidase</keyword>
<dbReference type="InterPro" id="IPR011583">
    <property type="entry name" value="Chitinase_II/V-like_cat"/>
</dbReference>
<dbReference type="WBParaSite" id="EN70_8308">
    <property type="protein sequence ID" value="EN70_8308"/>
    <property type="gene ID" value="EN70_8308"/>
</dbReference>
<dbReference type="InterPro" id="IPR036837">
    <property type="entry name" value="Cation_efflux_CTD_sf"/>
</dbReference>
<name>A0A1I7W0Q3_LOALO</name>
<feature type="region of interest" description="Disordered" evidence="11">
    <location>
        <begin position="381"/>
        <end position="418"/>
    </location>
</feature>
<dbReference type="SUPFAM" id="SSF161111">
    <property type="entry name" value="Cation efflux protein transmembrane domain-like"/>
    <property type="match status" value="1"/>
</dbReference>
<evidence type="ECO:0000259" key="13">
    <source>
        <dbReference type="PROSITE" id="PS51910"/>
    </source>
</evidence>
<evidence type="ECO:0000313" key="15">
    <source>
        <dbReference type="WBParaSite" id="EN70_8308"/>
    </source>
</evidence>
<dbReference type="InterPro" id="IPR027469">
    <property type="entry name" value="Cation_efflux_TMD_sf"/>
</dbReference>
<feature type="domain" description="GH18" evidence="13">
    <location>
        <begin position="13"/>
        <end position="363"/>
    </location>
</feature>
<dbReference type="SMART" id="SM00636">
    <property type="entry name" value="Glyco_18"/>
    <property type="match status" value="1"/>
</dbReference>
<dbReference type="GO" id="GO:0004568">
    <property type="term" value="F:chitinase activity"/>
    <property type="evidence" value="ECO:0007669"/>
    <property type="project" value="UniProtKB-ARBA"/>
</dbReference>
<evidence type="ECO:0000313" key="14">
    <source>
        <dbReference type="Proteomes" id="UP000095285"/>
    </source>
</evidence>
<reference evidence="15" key="2">
    <citation type="submission" date="2016-11" db="UniProtKB">
        <authorList>
            <consortium name="WormBaseParasite"/>
        </authorList>
    </citation>
    <scope>IDENTIFICATION</scope>
</reference>
<dbReference type="GO" id="GO:0008061">
    <property type="term" value="F:chitin binding"/>
    <property type="evidence" value="ECO:0007669"/>
    <property type="project" value="InterPro"/>
</dbReference>
<evidence type="ECO:0000256" key="4">
    <source>
        <dbReference type="ARBA" id="ARBA00022692"/>
    </source>
</evidence>
<keyword evidence="14" id="KW-1185">Reference proteome</keyword>
<dbReference type="Pfam" id="PF00704">
    <property type="entry name" value="Glyco_hydro_18"/>
    <property type="match status" value="1"/>
</dbReference>
<dbReference type="InterPro" id="IPR002524">
    <property type="entry name" value="Cation_efflux"/>
</dbReference>
<dbReference type="GO" id="GO:0005975">
    <property type="term" value="P:carbohydrate metabolic process"/>
    <property type="evidence" value="ECO:0007669"/>
    <property type="project" value="InterPro"/>
</dbReference>
<dbReference type="SUPFAM" id="SSF160240">
    <property type="entry name" value="Cation efflux protein cytoplasmic domain-like"/>
    <property type="match status" value="1"/>
</dbReference>
<dbReference type="GO" id="GO:0012505">
    <property type="term" value="C:endomembrane system"/>
    <property type="evidence" value="ECO:0007669"/>
    <property type="project" value="UniProtKB-SubCell"/>
</dbReference>
<dbReference type="GO" id="GO:0006032">
    <property type="term" value="P:chitin catabolic process"/>
    <property type="evidence" value="ECO:0007669"/>
    <property type="project" value="UniProtKB-ARBA"/>
</dbReference>
<evidence type="ECO:0000256" key="5">
    <source>
        <dbReference type="ARBA" id="ARBA00022801"/>
    </source>
</evidence>
<dbReference type="GO" id="GO:0008324">
    <property type="term" value="F:monoatomic cation transmembrane transporter activity"/>
    <property type="evidence" value="ECO:0007669"/>
    <property type="project" value="InterPro"/>
</dbReference>
<dbReference type="Gene3D" id="3.10.50.10">
    <property type="match status" value="1"/>
</dbReference>
<dbReference type="InterPro" id="IPR058533">
    <property type="entry name" value="Cation_efflux_TM"/>
</dbReference>
<dbReference type="Proteomes" id="UP000095285">
    <property type="component" value="Unassembled WGS sequence"/>
</dbReference>
<keyword evidence="6 12" id="KW-1133">Transmembrane helix</keyword>
<keyword evidence="4 12" id="KW-0812">Transmembrane</keyword>
<protein>
    <submittedName>
        <fullName evidence="15">Glyco_18 domain-containing protein</fullName>
    </submittedName>
</protein>
<evidence type="ECO:0000256" key="3">
    <source>
        <dbReference type="ARBA" id="ARBA00022448"/>
    </source>
</evidence>
<dbReference type="FunFam" id="3.30.70.1350:FF:000001">
    <property type="entry name" value="Metal tolerance protein 11"/>
    <property type="match status" value="1"/>
</dbReference>
<keyword evidence="3" id="KW-0813">Transport</keyword>
<proteinExistence type="inferred from homology"/>
<evidence type="ECO:0000256" key="8">
    <source>
        <dbReference type="ARBA" id="ARBA00023136"/>
    </source>
</evidence>
<dbReference type="InterPro" id="IPR017853">
    <property type="entry name" value="GH"/>
</dbReference>
<comment type="subcellular location">
    <subcellularLocation>
        <location evidence="1">Endomembrane system</location>
        <topology evidence="1">Multi-pass membrane protein</topology>
    </subcellularLocation>
</comment>
<dbReference type="PROSITE" id="PS51910">
    <property type="entry name" value="GH18_2"/>
    <property type="match status" value="1"/>
</dbReference>
<feature type="compositionally biased region" description="Basic and acidic residues" evidence="11">
    <location>
        <begin position="381"/>
        <end position="401"/>
    </location>
</feature>
<evidence type="ECO:0000256" key="6">
    <source>
        <dbReference type="ARBA" id="ARBA00022989"/>
    </source>
</evidence>
<dbReference type="FunFam" id="1.20.1510.10:FF:000005">
    <property type="entry name" value="Putative Cation diffusion facilitator 1"/>
    <property type="match status" value="1"/>
</dbReference>
<keyword evidence="5 10" id="KW-0378">Hydrolase</keyword>
<dbReference type="Gene3D" id="3.20.20.80">
    <property type="entry name" value="Glycosidases"/>
    <property type="match status" value="1"/>
</dbReference>
<dbReference type="NCBIfam" id="TIGR01297">
    <property type="entry name" value="CDF"/>
    <property type="match status" value="1"/>
</dbReference>
<dbReference type="STRING" id="7209.A0A1I7W0Q3"/>
<feature type="transmembrane region" description="Helical" evidence="12">
    <location>
        <begin position="740"/>
        <end position="760"/>
    </location>
</feature>
<dbReference type="SUPFAM" id="SSF51445">
    <property type="entry name" value="(Trans)glycosidases"/>
    <property type="match status" value="1"/>
</dbReference>
<dbReference type="InterPro" id="IPR001579">
    <property type="entry name" value="Glyco_hydro_18_chit_AS"/>
</dbReference>
<dbReference type="PROSITE" id="PS01095">
    <property type="entry name" value="GH18_1"/>
    <property type="match status" value="1"/>
</dbReference>